<evidence type="ECO:0000256" key="6">
    <source>
        <dbReference type="ARBA" id="ARBA00022777"/>
    </source>
</evidence>
<dbReference type="InterPro" id="IPR000719">
    <property type="entry name" value="Prot_kinase_dom"/>
</dbReference>
<feature type="domain" description="Protein kinase" evidence="14">
    <location>
        <begin position="165"/>
        <end position="534"/>
    </location>
</feature>
<feature type="coiled-coil region" evidence="12">
    <location>
        <begin position="542"/>
        <end position="576"/>
    </location>
</feature>
<dbReference type="GO" id="GO:0017148">
    <property type="term" value="P:negative regulation of translation"/>
    <property type="evidence" value="ECO:0007669"/>
    <property type="project" value="UniProtKB-KW"/>
</dbReference>
<evidence type="ECO:0000256" key="11">
    <source>
        <dbReference type="PROSITE-ProRule" id="PRU10141"/>
    </source>
</evidence>
<keyword evidence="7 11" id="KW-0067">ATP-binding</keyword>
<dbReference type="InterPro" id="IPR054521">
    <property type="entry name" value="HRI2_3H"/>
</dbReference>
<sequence length="590" mass="68199">MYESESSISFIEEEESINNHSSKFWTQPHEPSESGDNKNLLQPQEKEEQHGPLAVAQSPTINNNSNHQPTKLLLVSLIESLCQVYGDTPEMKRQVFFKLCQRLSQAGIIHYEFMDELATLRSSYHRAFNQLFYQTTEIVKRGSPKLITTPDSLLSIQQSRYRNDFIEESMIGRGGFASAWRARNKLDDIIYAVKKIRLFGRDDEKYEHIFREIKSLARLEHRNVVRYYSSWLEYASVLEKEDLDGEDYDYTFEEDIYAVDDSDRIDGFILYIQMQLCPSTLHECISSRNQKENRKDEDDFRKNNIQLFSQILQGAAYIHQQGLIHRDLKPSNIFISYDADLTVPKIGDFGLAASIVEQEEAEEEEEEAYSFPKITLLDELSSSPTNTNHLDLFTTAAANSNVTFNSASTKSNKATTVTDSCSSSKRLSPKEKKRNRTIGVGTRTYAAPEQLAGTTYDEKADIYSLGIILFELFYPFSTAMERSNVLNDLKMKGEMPEGFEERYPTESKWIRQMMHPDPSQRPSASELCQVFQFYDDTPDAKYLKMKQEKEDLERRLHELEAQLNNMKFKEESVKLEEISHVFSKILKDSN</sequence>
<dbReference type="CDD" id="cd13996">
    <property type="entry name" value="STKc_EIF2AK"/>
    <property type="match status" value="1"/>
</dbReference>
<evidence type="ECO:0000313" key="16">
    <source>
        <dbReference type="Proteomes" id="UP000716291"/>
    </source>
</evidence>
<dbReference type="PANTHER" id="PTHR11042:SF187">
    <property type="entry name" value="EUKARYOTIC TRANSLATION INITIATION FACTOR 2-ALPHA KINASE 2"/>
    <property type="match status" value="1"/>
</dbReference>
<organism evidence="15 16">
    <name type="scientific">Rhizopus oryzae</name>
    <name type="common">Mucormycosis agent</name>
    <name type="synonym">Rhizopus arrhizus var. delemar</name>
    <dbReference type="NCBI Taxonomy" id="64495"/>
    <lineage>
        <taxon>Eukaryota</taxon>
        <taxon>Fungi</taxon>
        <taxon>Fungi incertae sedis</taxon>
        <taxon>Mucoromycota</taxon>
        <taxon>Mucoromycotina</taxon>
        <taxon>Mucoromycetes</taxon>
        <taxon>Mucorales</taxon>
        <taxon>Mucorineae</taxon>
        <taxon>Rhizopodaceae</taxon>
        <taxon>Rhizopus</taxon>
    </lineage>
</organism>
<dbReference type="InterPro" id="IPR008271">
    <property type="entry name" value="Ser/Thr_kinase_AS"/>
</dbReference>
<dbReference type="InterPro" id="IPR017441">
    <property type="entry name" value="Protein_kinase_ATP_BS"/>
</dbReference>
<evidence type="ECO:0000259" key="14">
    <source>
        <dbReference type="PROSITE" id="PS50011"/>
    </source>
</evidence>
<keyword evidence="2" id="KW-0723">Serine/threonine-protein kinase</keyword>
<dbReference type="Pfam" id="PF00069">
    <property type="entry name" value="Pkinase"/>
    <property type="match status" value="2"/>
</dbReference>
<dbReference type="PROSITE" id="PS00108">
    <property type="entry name" value="PROTEIN_KINASE_ST"/>
    <property type="match status" value="1"/>
</dbReference>
<feature type="region of interest" description="Disordered" evidence="13">
    <location>
        <begin position="413"/>
        <end position="435"/>
    </location>
</feature>
<feature type="region of interest" description="Disordered" evidence="13">
    <location>
        <begin position="1"/>
        <end position="64"/>
    </location>
</feature>
<protein>
    <recommendedName>
        <fullName evidence="1">non-specific serine/threonine protein kinase</fullName>
        <ecNumber evidence="1">2.7.11.1</ecNumber>
    </recommendedName>
    <alternativeName>
        <fullName evidence="10">Heme-regulated eukaryotic initiation factor eIF-2-alpha kinase</fullName>
    </alternativeName>
</protein>
<dbReference type="AlphaFoldDB" id="A0A9P7BND4"/>
<dbReference type="GO" id="GO:0004694">
    <property type="term" value="F:eukaryotic translation initiation factor 2alpha kinase activity"/>
    <property type="evidence" value="ECO:0007669"/>
    <property type="project" value="TreeGrafter"/>
</dbReference>
<evidence type="ECO:0000256" key="9">
    <source>
        <dbReference type="ARBA" id="ARBA00037982"/>
    </source>
</evidence>
<dbReference type="PANTHER" id="PTHR11042">
    <property type="entry name" value="EUKARYOTIC TRANSLATION INITIATION FACTOR 2-ALPHA KINASE EIF2-ALPHA KINASE -RELATED"/>
    <property type="match status" value="1"/>
</dbReference>
<evidence type="ECO:0000256" key="3">
    <source>
        <dbReference type="ARBA" id="ARBA00022553"/>
    </source>
</evidence>
<dbReference type="Gene3D" id="3.30.200.20">
    <property type="entry name" value="Phosphorylase Kinase, domain 1"/>
    <property type="match status" value="1"/>
</dbReference>
<evidence type="ECO:0000256" key="12">
    <source>
        <dbReference type="SAM" id="Coils"/>
    </source>
</evidence>
<dbReference type="PROSITE" id="PS50011">
    <property type="entry name" value="PROTEIN_KINASE_DOM"/>
    <property type="match status" value="1"/>
</dbReference>
<dbReference type="GO" id="GO:0005737">
    <property type="term" value="C:cytoplasm"/>
    <property type="evidence" value="ECO:0007669"/>
    <property type="project" value="TreeGrafter"/>
</dbReference>
<evidence type="ECO:0000256" key="2">
    <source>
        <dbReference type="ARBA" id="ARBA00022527"/>
    </source>
</evidence>
<keyword evidence="4" id="KW-0808">Transferase</keyword>
<evidence type="ECO:0000256" key="7">
    <source>
        <dbReference type="ARBA" id="ARBA00022840"/>
    </source>
</evidence>
<dbReference type="Proteomes" id="UP000716291">
    <property type="component" value="Unassembled WGS sequence"/>
</dbReference>
<keyword evidence="6" id="KW-0418">Kinase</keyword>
<keyword evidence="12" id="KW-0175">Coiled coil</keyword>
<comment type="similarity">
    <text evidence="9">Belongs to the protein kinase superfamily. Ser/Thr protein kinase family. GCN2 subfamily.</text>
</comment>
<dbReference type="PROSITE" id="PS00107">
    <property type="entry name" value="PROTEIN_KINASE_ATP"/>
    <property type="match status" value="1"/>
</dbReference>
<dbReference type="GO" id="GO:0005524">
    <property type="term" value="F:ATP binding"/>
    <property type="evidence" value="ECO:0007669"/>
    <property type="project" value="UniProtKB-UniRule"/>
</dbReference>
<feature type="binding site" evidence="11">
    <location>
        <position position="195"/>
    </location>
    <ligand>
        <name>ATP</name>
        <dbReference type="ChEBI" id="CHEBI:30616"/>
    </ligand>
</feature>
<gene>
    <name evidence="15" type="ORF">G6F64_009737</name>
</gene>
<keyword evidence="8" id="KW-0652">Protein synthesis inhibitor</keyword>
<evidence type="ECO:0000256" key="4">
    <source>
        <dbReference type="ARBA" id="ARBA00022679"/>
    </source>
</evidence>
<evidence type="ECO:0000256" key="13">
    <source>
        <dbReference type="SAM" id="MobiDB-lite"/>
    </source>
</evidence>
<dbReference type="SMART" id="SM00220">
    <property type="entry name" value="S_TKc"/>
    <property type="match status" value="1"/>
</dbReference>
<keyword evidence="16" id="KW-1185">Reference proteome</keyword>
<dbReference type="Pfam" id="PF22949">
    <property type="entry name" value="HRI2_3H"/>
    <property type="match status" value="1"/>
</dbReference>
<evidence type="ECO:0000313" key="15">
    <source>
        <dbReference type="EMBL" id="KAG1303819.1"/>
    </source>
</evidence>
<proteinExistence type="inferred from homology"/>
<accession>A0A9P7BND4</accession>
<keyword evidence="3" id="KW-0597">Phosphoprotein</keyword>
<reference evidence="15" key="1">
    <citation type="journal article" date="2020" name="Microb. Genom.">
        <title>Genetic diversity of clinical and environmental Mucorales isolates obtained from an investigation of mucormycosis cases among solid organ transplant recipients.</title>
        <authorList>
            <person name="Nguyen M.H."/>
            <person name="Kaul D."/>
            <person name="Muto C."/>
            <person name="Cheng S.J."/>
            <person name="Richter R.A."/>
            <person name="Bruno V.M."/>
            <person name="Liu G."/>
            <person name="Beyhan S."/>
            <person name="Sundermann A.J."/>
            <person name="Mounaud S."/>
            <person name="Pasculle A.W."/>
            <person name="Nierman W.C."/>
            <person name="Driscoll E."/>
            <person name="Cumbie R."/>
            <person name="Clancy C.J."/>
            <person name="Dupont C.L."/>
        </authorList>
    </citation>
    <scope>NUCLEOTIDE SEQUENCE</scope>
    <source>
        <strain evidence="15">GL11</strain>
    </source>
</reference>
<evidence type="ECO:0000256" key="1">
    <source>
        <dbReference type="ARBA" id="ARBA00012513"/>
    </source>
</evidence>
<dbReference type="EMBL" id="JAANQT010001842">
    <property type="protein sequence ID" value="KAG1303819.1"/>
    <property type="molecule type" value="Genomic_DNA"/>
</dbReference>
<keyword evidence="5 11" id="KW-0547">Nucleotide-binding</keyword>
<evidence type="ECO:0000256" key="10">
    <source>
        <dbReference type="ARBA" id="ARBA00042914"/>
    </source>
</evidence>
<dbReference type="Gene3D" id="1.10.510.10">
    <property type="entry name" value="Transferase(Phosphotransferase) domain 1"/>
    <property type="match status" value="1"/>
</dbReference>
<dbReference type="InterPro" id="IPR011009">
    <property type="entry name" value="Kinase-like_dom_sf"/>
</dbReference>
<dbReference type="EC" id="2.7.11.1" evidence="1"/>
<feature type="compositionally biased region" description="Low complexity" evidence="13">
    <location>
        <begin position="1"/>
        <end position="10"/>
    </location>
</feature>
<name>A0A9P7BND4_RHIOR</name>
<dbReference type="SUPFAM" id="SSF56112">
    <property type="entry name" value="Protein kinase-like (PK-like)"/>
    <property type="match status" value="1"/>
</dbReference>
<evidence type="ECO:0000256" key="5">
    <source>
        <dbReference type="ARBA" id="ARBA00022741"/>
    </source>
</evidence>
<comment type="caution">
    <text evidence="15">The sequence shown here is derived from an EMBL/GenBank/DDBJ whole genome shotgun (WGS) entry which is preliminary data.</text>
</comment>
<dbReference type="InterPro" id="IPR050339">
    <property type="entry name" value="CC_SR_Kinase"/>
</dbReference>
<feature type="compositionally biased region" description="Polar residues" evidence="13">
    <location>
        <begin position="413"/>
        <end position="426"/>
    </location>
</feature>
<evidence type="ECO:0000256" key="8">
    <source>
        <dbReference type="ARBA" id="ARBA00023193"/>
    </source>
</evidence>
<dbReference type="GO" id="GO:0005634">
    <property type="term" value="C:nucleus"/>
    <property type="evidence" value="ECO:0007669"/>
    <property type="project" value="TreeGrafter"/>
</dbReference>